<evidence type="ECO:0000313" key="1">
    <source>
        <dbReference type="EMBL" id="KKN33274.1"/>
    </source>
</evidence>
<name>A0A0F9PSW1_9ZZZZ</name>
<accession>A0A0F9PSW1</accession>
<organism evidence="1">
    <name type="scientific">marine sediment metagenome</name>
    <dbReference type="NCBI Taxonomy" id="412755"/>
    <lineage>
        <taxon>unclassified sequences</taxon>
        <taxon>metagenomes</taxon>
        <taxon>ecological metagenomes</taxon>
    </lineage>
</organism>
<feature type="non-terminal residue" evidence="1">
    <location>
        <position position="1"/>
    </location>
</feature>
<gene>
    <name evidence="1" type="ORF">LCGC14_0805240</name>
</gene>
<sequence>LWVTPQYYINITWAGQLLIDNRDLFSGRHVYKSFAGYASGQLKRMTKGNRQGHMGEKRKELIEQFGYDTKNAAHLMRLLRMGIEFLSTGELNIERHDAKELLEIKRGEWSLVKVKREAELLFSDHRQALINSPLPLAPDKEAINALCMAVVELAHKGH</sequence>
<dbReference type="EMBL" id="LAZR01002191">
    <property type="protein sequence ID" value="KKN33274.1"/>
    <property type="molecule type" value="Genomic_DNA"/>
</dbReference>
<dbReference type="AlphaFoldDB" id="A0A0F9PSW1"/>
<protein>
    <submittedName>
        <fullName evidence="1">Uncharacterized protein</fullName>
    </submittedName>
</protein>
<reference evidence="1" key="1">
    <citation type="journal article" date="2015" name="Nature">
        <title>Complex archaea that bridge the gap between prokaryotes and eukaryotes.</title>
        <authorList>
            <person name="Spang A."/>
            <person name="Saw J.H."/>
            <person name="Jorgensen S.L."/>
            <person name="Zaremba-Niedzwiedzka K."/>
            <person name="Martijn J."/>
            <person name="Lind A.E."/>
            <person name="van Eijk R."/>
            <person name="Schleper C."/>
            <person name="Guy L."/>
            <person name="Ettema T.J."/>
        </authorList>
    </citation>
    <scope>NUCLEOTIDE SEQUENCE</scope>
</reference>
<comment type="caution">
    <text evidence="1">The sequence shown here is derived from an EMBL/GenBank/DDBJ whole genome shotgun (WGS) entry which is preliminary data.</text>
</comment>
<proteinExistence type="predicted"/>